<dbReference type="NCBIfam" id="TIGR00172">
    <property type="entry name" value="maf"/>
    <property type="match status" value="1"/>
</dbReference>
<comment type="cofactor">
    <cofactor evidence="1 4">
        <name>a divalent metal cation</name>
        <dbReference type="ChEBI" id="CHEBI:60240"/>
    </cofactor>
</comment>
<feature type="site" description="Important for substrate specificity" evidence="4">
    <location>
        <position position="75"/>
    </location>
</feature>
<dbReference type="CDD" id="cd00555">
    <property type="entry name" value="Maf"/>
    <property type="match status" value="1"/>
</dbReference>
<comment type="subcellular location">
    <subcellularLocation>
        <location evidence="4">Cytoplasm</location>
    </subcellularLocation>
</comment>
<dbReference type="Gene3D" id="3.90.950.10">
    <property type="match status" value="1"/>
</dbReference>
<dbReference type="Proteomes" id="UP001595456">
    <property type="component" value="Unassembled WGS sequence"/>
</dbReference>
<dbReference type="PANTHER" id="PTHR43213">
    <property type="entry name" value="BIFUNCTIONAL DTTP/UTP PYROPHOSPHATASE/METHYLTRANSFERASE PROTEIN-RELATED"/>
    <property type="match status" value="1"/>
</dbReference>
<dbReference type="EC" id="3.6.1.9" evidence="4"/>
<evidence type="ECO:0000256" key="3">
    <source>
        <dbReference type="ARBA" id="ARBA00023080"/>
    </source>
</evidence>
<comment type="caution">
    <text evidence="4">Lacks conserved residue(s) required for the propagation of feature annotation.</text>
</comment>
<keyword evidence="2 4" id="KW-0378">Hydrolase</keyword>
<feature type="site" description="Important for substrate specificity" evidence="4">
    <location>
        <position position="158"/>
    </location>
</feature>
<keyword evidence="4" id="KW-0963">Cytoplasm</keyword>
<dbReference type="Pfam" id="PF02545">
    <property type="entry name" value="Maf"/>
    <property type="match status" value="1"/>
</dbReference>
<comment type="catalytic activity">
    <reaction evidence="4">
        <text>dTTP + H2O = dTMP + diphosphate + H(+)</text>
        <dbReference type="Rhea" id="RHEA:28534"/>
        <dbReference type="ChEBI" id="CHEBI:15377"/>
        <dbReference type="ChEBI" id="CHEBI:15378"/>
        <dbReference type="ChEBI" id="CHEBI:33019"/>
        <dbReference type="ChEBI" id="CHEBI:37568"/>
        <dbReference type="ChEBI" id="CHEBI:63528"/>
        <dbReference type="EC" id="3.6.1.9"/>
    </reaction>
</comment>
<accession>A0ABV7E5R8</accession>
<proteinExistence type="inferred from homology"/>
<keyword evidence="3 4" id="KW-0546">Nucleotide metabolism</keyword>
<organism evidence="5 6">
    <name type="scientific">Alteraurantiacibacter palmitatis</name>
    <dbReference type="NCBI Taxonomy" id="2054628"/>
    <lineage>
        <taxon>Bacteria</taxon>
        <taxon>Pseudomonadati</taxon>
        <taxon>Pseudomonadota</taxon>
        <taxon>Alphaproteobacteria</taxon>
        <taxon>Sphingomonadales</taxon>
        <taxon>Erythrobacteraceae</taxon>
        <taxon>Alteraurantiacibacter</taxon>
    </lineage>
</organism>
<protein>
    <recommendedName>
        <fullName evidence="4">dTTP/UTP pyrophosphatase</fullName>
        <shortName evidence="4">dTTPase/UTPase</shortName>
        <ecNumber evidence="4">3.6.1.9</ecNumber>
    </recommendedName>
    <alternativeName>
        <fullName evidence="4">Nucleoside triphosphate pyrophosphatase</fullName>
    </alternativeName>
    <alternativeName>
        <fullName evidence="4">Nucleotide pyrophosphatase</fullName>
        <shortName evidence="4">Nucleotide PPase</shortName>
    </alternativeName>
</protein>
<dbReference type="PANTHER" id="PTHR43213:SF5">
    <property type="entry name" value="BIFUNCTIONAL DTTP_UTP PYROPHOSPHATASE_METHYLTRANSFERASE PROTEIN-RELATED"/>
    <property type="match status" value="1"/>
</dbReference>
<gene>
    <name evidence="5" type="ORF">ACFODU_05880</name>
</gene>
<dbReference type="PIRSF" id="PIRSF006305">
    <property type="entry name" value="Maf"/>
    <property type="match status" value="1"/>
</dbReference>
<comment type="caution">
    <text evidence="5">The sequence shown here is derived from an EMBL/GenBank/DDBJ whole genome shotgun (WGS) entry which is preliminary data.</text>
</comment>
<dbReference type="EMBL" id="JBHRST010000008">
    <property type="protein sequence ID" value="MFC3097330.1"/>
    <property type="molecule type" value="Genomic_DNA"/>
</dbReference>
<evidence type="ECO:0000256" key="2">
    <source>
        <dbReference type="ARBA" id="ARBA00022801"/>
    </source>
</evidence>
<evidence type="ECO:0000313" key="6">
    <source>
        <dbReference type="Proteomes" id="UP001595456"/>
    </source>
</evidence>
<evidence type="ECO:0000313" key="5">
    <source>
        <dbReference type="EMBL" id="MFC3097330.1"/>
    </source>
</evidence>
<comment type="catalytic activity">
    <reaction evidence="4">
        <text>UTP + H2O = UMP + diphosphate + H(+)</text>
        <dbReference type="Rhea" id="RHEA:29395"/>
        <dbReference type="ChEBI" id="CHEBI:15377"/>
        <dbReference type="ChEBI" id="CHEBI:15378"/>
        <dbReference type="ChEBI" id="CHEBI:33019"/>
        <dbReference type="ChEBI" id="CHEBI:46398"/>
        <dbReference type="ChEBI" id="CHEBI:57865"/>
        <dbReference type="EC" id="3.6.1.9"/>
    </reaction>
</comment>
<keyword evidence="6" id="KW-1185">Reference proteome</keyword>
<comment type="similarity">
    <text evidence="4">Belongs to the Maf family. YhdE subfamily.</text>
</comment>
<dbReference type="RefSeq" id="WP_336926090.1">
    <property type="nucleotide sequence ID" value="NZ_JBANRO010000006.1"/>
</dbReference>
<evidence type="ECO:0000256" key="4">
    <source>
        <dbReference type="HAMAP-Rule" id="MF_00528"/>
    </source>
</evidence>
<dbReference type="GO" id="GO:0016787">
    <property type="term" value="F:hydrolase activity"/>
    <property type="evidence" value="ECO:0007669"/>
    <property type="project" value="UniProtKB-KW"/>
</dbReference>
<dbReference type="InterPro" id="IPR029001">
    <property type="entry name" value="ITPase-like_fam"/>
</dbReference>
<sequence length="195" mass="20734">MATLPEQPALILASASPRRRDLLARLGIDPQHICAADIDETPLKAELPRVYAQRMAREKAQAAADPNAFVLAGDTVVACGRRILPKAEDEATARACLQLLSGRRHTVLSAIALRAPDGTMRERLSETKVRFKGLSEAEIAAYIASGEWQGKAGGYAIQGRAEGLIAWIAGSHSGVVGLPLFDTRALLKSAGFPIG</sequence>
<evidence type="ECO:0000256" key="1">
    <source>
        <dbReference type="ARBA" id="ARBA00001968"/>
    </source>
</evidence>
<dbReference type="InterPro" id="IPR003697">
    <property type="entry name" value="Maf-like"/>
</dbReference>
<comment type="function">
    <text evidence="4">Nucleoside triphosphate pyrophosphatase that hydrolyzes dTTP and UTP. May have a dual role in cell division arrest and in preventing the incorporation of modified nucleotides into cellular nucleic acids.</text>
</comment>
<dbReference type="HAMAP" id="MF_00528">
    <property type="entry name" value="Maf"/>
    <property type="match status" value="1"/>
</dbReference>
<reference evidence="6" key="1">
    <citation type="journal article" date="2019" name="Int. J. Syst. Evol. Microbiol.">
        <title>The Global Catalogue of Microorganisms (GCM) 10K type strain sequencing project: providing services to taxonomists for standard genome sequencing and annotation.</title>
        <authorList>
            <consortium name="The Broad Institute Genomics Platform"/>
            <consortium name="The Broad Institute Genome Sequencing Center for Infectious Disease"/>
            <person name="Wu L."/>
            <person name="Ma J."/>
        </authorList>
    </citation>
    <scope>NUCLEOTIDE SEQUENCE [LARGE SCALE GENOMIC DNA]</scope>
    <source>
        <strain evidence="6">KCTC 52607</strain>
    </source>
</reference>
<feature type="site" description="Important for substrate specificity" evidence="4">
    <location>
        <position position="18"/>
    </location>
</feature>
<feature type="active site" description="Proton acceptor" evidence="4">
    <location>
        <position position="74"/>
    </location>
</feature>
<dbReference type="SUPFAM" id="SSF52972">
    <property type="entry name" value="ITPase-like"/>
    <property type="match status" value="1"/>
</dbReference>
<name>A0ABV7E5R8_9SPHN</name>